<evidence type="ECO:0000256" key="1">
    <source>
        <dbReference type="ARBA" id="ARBA00004817"/>
    </source>
</evidence>
<gene>
    <name evidence="8" type="ORF">PS918_00342</name>
</gene>
<dbReference type="EC" id="5.4.99.5" evidence="2 5"/>
<feature type="signal peptide" evidence="6">
    <location>
        <begin position="1"/>
        <end position="30"/>
    </location>
</feature>
<evidence type="ECO:0000256" key="6">
    <source>
        <dbReference type="SAM" id="SignalP"/>
    </source>
</evidence>
<dbReference type="Pfam" id="PF01817">
    <property type="entry name" value="CM_2"/>
    <property type="match status" value="1"/>
</dbReference>
<dbReference type="OrthoDB" id="1262744at2"/>
<comment type="pathway">
    <text evidence="1 5">Metabolic intermediate biosynthesis; prephenate biosynthesis; prephenate from chorismate: step 1/1.</text>
</comment>
<dbReference type="NCBIfam" id="TIGR01806">
    <property type="entry name" value="CM_mono2"/>
    <property type="match status" value="1"/>
</dbReference>
<dbReference type="Gene3D" id="1.20.59.10">
    <property type="entry name" value="Chorismate mutase"/>
    <property type="match status" value="1"/>
</dbReference>
<sequence length="194" mass="21122" precursor="true">MLHCPHLPRLLCCSLPTFLTAGLLAGVVHAATPSPAPDALQPLLATINERLNIADQVALTKWDSGKPIQDTARETLVIANARKQAAERKLDPDEAADLVAAQIEANKLVQYGLIAQWQAAHKAPDVPRPDLNQLRPALDKLQVQLLQQYADFVPYRLDPECPAWLAAQRSGLIKDALHGQALIRATGELCVTDQ</sequence>
<keyword evidence="4 5" id="KW-0413">Isomerase</keyword>
<dbReference type="InterPro" id="IPR036979">
    <property type="entry name" value="CM_dom_sf"/>
</dbReference>
<reference evidence="8 9" key="1">
    <citation type="submission" date="2019-09" db="EMBL/GenBank/DDBJ databases">
        <authorList>
            <person name="Chandra G."/>
            <person name="Truman W A."/>
        </authorList>
    </citation>
    <scope>NUCLEOTIDE SEQUENCE [LARGE SCALE GENOMIC DNA]</scope>
    <source>
        <strain evidence="8">PS918</strain>
    </source>
</reference>
<evidence type="ECO:0000256" key="4">
    <source>
        <dbReference type="ARBA" id="ARBA00023235"/>
    </source>
</evidence>
<dbReference type="SUPFAM" id="SSF48600">
    <property type="entry name" value="Chorismate mutase II"/>
    <property type="match status" value="1"/>
</dbReference>
<accession>A0A5E7QVS5</accession>
<dbReference type="InterPro" id="IPR036263">
    <property type="entry name" value="Chorismate_II_sf"/>
</dbReference>
<proteinExistence type="predicted"/>
<organism evidence="8 9">
    <name type="scientific">Pseudomonas fluorescens</name>
    <dbReference type="NCBI Taxonomy" id="294"/>
    <lineage>
        <taxon>Bacteria</taxon>
        <taxon>Pseudomonadati</taxon>
        <taxon>Pseudomonadota</taxon>
        <taxon>Gammaproteobacteria</taxon>
        <taxon>Pseudomonadales</taxon>
        <taxon>Pseudomonadaceae</taxon>
        <taxon>Pseudomonas</taxon>
    </lineage>
</organism>
<dbReference type="Proteomes" id="UP000326611">
    <property type="component" value="Unassembled WGS sequence"/>
</dbReference>
<evidence type="ECO:0000313" key="9">
    <source>
        <dbReference type="Proteomes" id="UP000326611"/>
    </source>
</evidence>
<dbReference type="SMART" id="SM00830">
    <property type="entry name" value="CM_2"/>
    <property type="match status" value="1"/>
</dbReference>
<dbReference type="RefSeq" id="WP_150768543.1">
    <property type="nucleotide sequence ID" value="NZ_CABVIY010000001.1"/>
</dbReference>
<dbReference type="GO" id="GO:0009697">
    <property type="term" value="P:salicylic acid biosynthetic process"/>
    <property type="evidence" value="ECO:0007669"/>
    <property type="project" value="TreeGrafter"/>
</dbReference>
<dbReference type="PANTHER" id="PTHR38041:SF2">
    <property type="entry name" value="SECRETED CHORISMATE MUTASE"/>
    <property type="match status" value="1"/>
</dbReference>
<dbReference type="InterPro" id="IPR051331">
    <property type="entry name" value="Chorismate_mutase-related"/>
</dbReference>
<dbReference type="PROSITE" id="PS51168">
    <property type="entry name" value="CHORISMATE_MUT_2"/>
    <property type="match status" value="1"/>
</dbReference>
<name>A0A5E7QVS5_PSEFL</name>
<comment type="catalytic activity">
    <reaction evidence="5">
        <text>chorismate = prephenate</text>
        <dbReference type="Rhea" id="RHEA:13897"/>
        <dbReference type="ChEBI" id="CHEBI:29748"/>
        <dbReference type="ChEBI" id="CHEBI:29934"/>
        <dbReference type="EC" id="5.4.99.5"/>
    </reaction>
</comment>
<dbReference type="PANTHER" id="PTHR38041">
    <property type="entry name" value="CHORISMATE MUTASE"/>
    <property type="match status" value="1"/>
</dbReference>
<feature type="chain" id="PRO_5023119883" description="Chorismate mutase" evidence="6">
    <location>
        <begin position="31"/>
        <end position="194"/>
    </location>
</feature>
<keyword evidence="3 6" id="KW-0732">Signal</keyword>
<dbReference type="InterPro" id="IPR002701">
    <property type="entry name" value="CM_II_prokaryot"/>
</dbReference>
<feature type="domain" description="Chorismate mutase" evidence="7">
    <location>
        <begin position="21"/>
        <end position="114"/>
    </location>
</feature>
<evidence type="ECO:0000256" key="5">
    <source>
        <dbReference type="PIRNR" id="PIRNR026640"/>
    </source>
</evidence>
<evidence type="ECO:0000313" key="8">
    <source>
        <dbReference type="EMBL" id="VVP66302.1"/>
    </source>
</evidence>
<dbReference type="NCBIfam" id="NF006741">
    <property type="entry name" value="PRK09269.1"/>
    <property type="match status" value="1"/>
</dbReference>
<dbReference type="EMBL" id="CABVIY010000001">
    <property type="protein sequence ID" value="VVP66302.1"/>
    <property type="molecule type" value="Genomic_DNA"/>
</dbReference>
<evidence type="ECO:0000259" key="7">
    <source>
        <dbReference type="PROSITE" id="PS51168"/>
    </source>
</evidence>
<evidence type="ECO:0000256" key="2">
    <source>
        <dbReference type="ARBA" id="ARBA00012404"/>
    </source>
</evidence>
<dbReference type="AlphaFoldDB" id="A0A5E7QVS5"/>
<evidence type="ECO:0000256" key="3">
    <source>
        <dbReference type="ARBA" id="ARBA00022729"/>
    </source>
</evidence>
<dbReference type="GO" id="GO:0004106">
    <property type="term" value="F:chorismate mutase activity"/>
    <property type="evidence" value="ECO:0007669"/>
    <property type="project" value="UniProtKB-EC"/>
</dbReference>
<protein>
    <recommendedName>
        <fullName evidence="2 5">Chorismate mutase</fullName>
        <ecNumber evidence="2 5">5.4.99.5</ecNumber>
    </recommendedName>
</protein>
<dbReference type="UniPathway" id="UPA00120">
    <property type="reaction ID" value="UER00203"/>
</dbReference>
<comment type="function">
    <text evidence="5">Catalyzes the Claisen rearrangement of chorismate to prephenate.</text>
</comment>
<dbReference type="InterPro" id="IPR008240">
    <property type="entry name" value="Chorismate_mutase_periplasmic"/>
</dbReference>
<dbReference type="PIRSF" id="PIRSF026640">
    <property type="entry name" value="Peripl_chor_mut"/>
    <property type="match status" value="1"/>
</dbReference>
<dbReference type="GO" id="GO:0046417">
    <property type="term" value="P:chorismate metabolic process"/>
    <property type="evidence" value="ECO:0007669"/>
    <property type="project" value="InterPro"/>
</dbReference>